<dbReference type="PANTHER" id="PTHR43328:SF1">
    <property type="entry name" value="N-ACETYLTRANSFERASE DOMAIN-CONTAINING PROTEIN"/>
    <property type="match status" value="1"/>
</dbReference>
<dbReference type="AlphaFoldDB" id="A0A075LLI5"/>
<dbReference type="GO" id="GO:0016747">
    <property type="term" value="F:acyltransferase activity, transferring groups other than amino-acyl groups"/>
    <property type="evidence" value="ECO:0007669"/>
    <property type="project" value="InterPro"/>
</dbReference>
<dbReference type="KEGG" id="tap:GZ22_10475"/>
<dbReference type="GeneID" id="34220402"/>
<dbReference type="EMBL" id="CP008876">
    <property type="protein sequence ID" value="AIF67026.1"/>
    <property type="molecule type" value="Genomic_DNA"/>
</dbReference>
<dbReference type="InterPro" id="IPR016181">
    <property type="entry name" value="Acyl_CoA_acyltransferase"/>
</dbReference>
<dbReference type="Proteomes" id="UP000027980">
    <property type="component" value="Chromosome"/>
</dbReference>
<proteinExistence type="predicted"/>
<dbReference type="PROSITE" id="PS51186">
    <property type="entry name" value="GNAT"/>
    <property type="match status" value="1"/>
</dbReference>
<reference evidence="2 3" key="1">
    <citation type="submission" date="2014-07" db="EMBL/GenBank/DDBJ databases">
        <title>Complete genome sequence of a moderately halophilic bacterium Terribacillus aidingensis MP602, isolated from Cryptomeria fortunei in Tianmu mountain in China.</title>
        <authorList>
            <person name="Wang Y."/>
            <person name="Lu P."/>
            <person name="Zhang L."/>
        </authorList>
    </citation>
    <scope>NUCLEOTIDE SEQUENCE [LARGE SCALE GENOMIC DNA]</scope>
    <source>
        <strain evidence="2 3">MP602</strain>
    </source>
</reference>
<dbReference type="CDD" id="cd04301">
    <property type="entry name" value="NAT_SF"/>
    <property type="match status" value="1"/>
</dbReference>
<dbReference type="OrthoDB" id="9773249at2"/>
<dbReference type="Pfam" id="PF00583">
    <property type="entry name" value="Acetyltransf_1"/>
    <property type="match status" value="1"/>
</dbReference>
<evidence type="ECO:0000259" key="1">
    <source>
        <dbReference type="PROSITE" id="PS51186"/>
    </source>
</evidence>
<feature type="domain" description="N-acetyltransferase" evidence="1">
    <location>
        <begin position="1"/>
        <end position="165"/>
    </location>
</feature>
<evidence type="ECO:0000313" key="2">
    <source>
        <dbReference type="EMBL" id="AIF67026.1"/>
    </source>
</evidence>
<sequence>MLIREISIDDAENLINLVKEVESKSDFMLMEAGERKTTPEQQQRQLERLEQQNNSTIFVAEEKEKLVGYLIAIGGTVKRTKHSAYLVIGVLQEYRGKGIGTKLFNNVIKWAPKHNVSRLELSVVTKNKAGLALYKKNGFDIEGTKRNLLNINGETFDEYFMSKLL</sequence>
<dbReference type="HOGENOM" id="CLU_013985_19_1_9"/>
<dbReference type="InterPro" id="IPR000182">
    <property type="entry name" value="GNAT_dom"/>
</dbReference>
<dbReference type="PANTHER" id="PTHR43328">
    <property type="entry name" value="ACETYLTRANSFERASE-RELATED"/>
    <property type="match status" value="1"/>
</dbReference>
<gene>
    <name evidence="2" type="ORF">GZ22_10475</name>
</gene>
<dbReference type="InterPro" id="IPR017255">
    <property type="entry name" value="AcTrfase_GNAT_prd"/>
</dbReference>
<protein>
    <submittedName>
        <fullName evidence="2">GCN5 family acetyltransferase</fullName>
    </submittedName>
</protein>
<dbReference type="Gene3D" id="3.40.630.30">
    <property type="match status" value="1"/>
</dbReference>
<name>A0A075LLI5_9BACI</name>
<evidence type="ECO:0000313" key="3">
    <source>
        <dbReference type="Proteomes" id="UP000027980"/>
    </source>
</evidence>
<accession>A0A075LLI5</accession>
<dbReference type="SUPFAM" id="SSF55729">
    <property type="entry name" value="Acyl-CoA N-acyltransferases (Nat)"/>
    <property type="match status" value="1"/>
</dbReference>
<dbReference type="RefSeq" id="WP_038562025.1">
    <property type="nucleotide sequence ID" value="NZ_CP008876.1"/>
</dbReference>
<dbReference type="PIRSF" id="PIRSF037663">
    <property type="entry name" value="Acetyltransf_GNAT_prd"/>
    <property type="match status" value="1"/>
</dbReference>
<organism evidence="2 3">
    <name type="scientific">Terribacillus saccharophilus</name>
    <dbReference type="NCBI Taxonomy" id="361277"/>
    <lineage>
        <taxon>Bacteria</taxon>
        <taxon>Bacillati</taxon>
        <taxon>Bacillota</taxon>
        <taxon>Bacilli</taxon>
        <taxon>Bacillales</taxon>
        <taxon>Bacillaceae</taxon>
        <taxon>Terribacillus</taxon>
    </lineage>
</organism>